<evidence type="ECO:0000256" key="2">
    <source>
        <dbReference type="ARBA" id="ARBA00023125"/>
    </source>
</evidence>
<dbReference type="InterPro" id="IPR035386">
    <property type="entry name" value="Arm-DNA-bind_5"/>
</dbReference>
<evidence type="ECO:0000256" key="3">
    <source>
        <dbReference type="ARBA" id="ARBA00023172"/>
    </source>
</evidence>
<dbReference type="PANTHER" id="PTHR30349:SF64">
    <property type="entry name" value="PROPHAGE INTEGRASE INTD-RELATED"/>
    <property type="match status" value="1"/>
</dbReference>
<dbReference type="InterPro" id="IPR013762">
    <property type="entry name" value="Integrase-like_cat_sf"/>
</dbReference>
<dbReference type="RefSeq" id="WP_008669356.1">
    <property type="nucleotide sequence ID" value="NZ_JNHI01000019.1"/>
</dbReference>
<dbReference type="AlphaFoldDB" id="A0A078R2P8"/>
<dbReference type="InterPro" id="IPR025269">
    <property type="entry name" value="SAM-like_dom"/>
</dbReference>
<keyword evidence="2" id="KW-0238">DNA-binding</keyword>
<protein>
    <submittedName>
        <fullName evidence="5">Phage integrase family protein</fullName>
    </submittedName>
</protein>
<name>A0A078R2P8_PHOVU</name>
<comment type="caution">
    <text evidence="5">The sequence shown here is derived from an EMBL/GenBank/DDBJ whole genome shotgun (WGS) entry which is preliminary data.</text>
</comment>
<dbReference type="PROSITE" id="PS51898">
    <property type="entry name" value="TYR_RECOMBINASE"/>
    <property type="match status" value="1"/>
</dbReference>
<dbReference type="SUPFAM" id="SSF56349">
    <property type="entry name" value="DNA breaking-rejoining enzymes"/>
    <property type="match status" value="1"/>
</dbReference>
<dbReference type="PATRIC" id="fig|1339350.3.peg.2703"/>
<feature type="domain" description="Tyr recombinase" evidence="4">
    <location>
        <begin position="216"/>
        <end position="412"/>
    </location>
</feature>
<dbReference type="Pfam" id="PF17293">
    <property type="entry name" value="Arm-DNA-bind_5"/>
    <property type="match status" value="1"/>
</dbReference>
<gene>
    <name evidence="5" type="ORF">M097_2822</name>
</gene>
<proteinExistence type="inferred from homology"/>
<dbReference type="InterPro" id="IPR002104">
    <property type="entry name" value="Integrase_catalytic"/>
</dbReference>
<organism evidence="5 6">
    <name type="scientific">Phocaeicola vulgatus str. 3775 SL</name>
    <name type="common">B</name>
    <name type="synonym">iv</name>
    <dbReference type="NCBI Taxonomy" id="1339350"/>
    <lineage>
        <taxon>Bacteria</taxon>
        <taxon>Pseudomonadati</taxon>
        <taxon>Bacteroidota</taxon>
        <taxon>Bacteroidia</taxon>
        <taxon>Bacteroidales</taxon>
        <taxon>Bacteroidaceae</taxon>
        <taxon>Phocaeicola</taxon>
    </lineage>
</organism>
<dbReference type="EMBL" id="JNHI01000019">
    <property type="protein sequence ID" value="KDS29678.1"/>
    <property type="molecule type" value="Genomic_DNA"/>
</dbReference>
<dbReference type="GO" id="GO:0006310">
    <property type="term" value="P:DNA recombination"/>
    <property type="evidence" value="ECO:0007669"/>
    <property type="project" value="UniProtKB-KW"/>
</dbReference>
<dbReference type="GO" id="GO:0015074">
    <property type="term" value="P:DNA integration"/>
    <property type="evidence" value="ECO:0007669"/>
    <property type="project" value="InterPro"/>
</dbReference>
<dbReference type="InterPro" id="IPR010998">
    <property type="entry name" value="Integrase_recombinase_N"/>
</dbReference>
<dbReference type="GO" id="GO:0003677">
    <property type="term" value="F:DNA binding"/>
    <property type="evidence" value="ECO:0007669"/>
    <property type="project" value="UniProtKB-KW"/>
</dbReference>
<dbReference type="Pfam" id="PF13102">
    <property type="entry name" value="Phage_int_SAM_5"/>
    <property type="match status" value="1"/>
</dbReference>
<dbReference type="InterPro" id="IPR050090">
    <property type="entry name" value="Tyrosine_recombinase_XerCD"/>
</dbReference>
<evidence type="ECO:0000313" key="6">
    <source>
        <dbReference type="Proteomes" id="UP000028134"/>
    </source>
</evidence>
<dbReference type="CDD" id="cd01185">
    <property type="entry name" value="INTN1_C_like"/>
    <property type="match status" value="1"/>
</dbReference>
<reference evidence="5 6" key="1">
    <citation type="submission" date="2014-04" db="EMBL/GenBank/DDBJ databases">
        <authorList>
            <person name="Sears C."/>
            <person name="Carroll K."/>
            <person name="Sack B.R."/>
            <person name="Qadri F."/>
            <person name="Myers L.L."/>
            <person name="Chung G.-T."/>
            <person name="Escheverria P."/>
            <person name="Fraser C.M."/>
            <person name="Sadzewicz L."/>
            <person name="Shefchek K.A."/>
            <person name="Tallon L."/>
            <person name="Das S.P."/>
            <person name="Daugherty S."/>
            <person name="Mongodin E.F."/>
        </authorList>
    </citation>
    <scope>NUCLEOTIDE SEQUENCE [LARGE SCALE GENOMIC DNA]</scope>
    <source>
        <strain evidence="6">3775 SL(B) 10 (iv)</strain>
    </source>
</reference>
<accession>A0A078R2P8</accession>
<comment type="similarity">
    <text evidence="1">Belongs to the 'phage' integrase family.</text>
</comment>
<dbReference type="Gene3D" id="1.10.150.130">
    <property type="match status" value="1"/>
</dbReference>
<sequence>MATFKLLLHSANKRKNGSYPVSLRITKNMKHKYISLGLYGKKEEWDEKSERFRCDKRVCPNYKEYNARLVQLLARVQNVELDFEHDKIDWTLNQFADAFLYKSKQGKFLDFAVLCIEEMKATGHIGNAHVWERLLYNLKLFDKKLHVLCFQEIDIKYVNSYNQFMEKRGWSGNTRKHDMKTLSAILNRAIKTKEYSGNSYPFGKDGFCISALEEETRKRYLSQEYLDKLMNTVFANKPREVARRLFLFSYFCYGMSFIDMAYLKRDNIKSEGGGKYLVYKRHKTEHSKNARFIRIPLTNELCLLLQWFRDNTLLVSDYLLPFVSKDYVGEKLYNHLRSRLGRYNERLREIGEELCFQEKLTSYVSRHSMAMTLQSSGVPREMIGQVMGHKDLSTTNTYLDSFGDAEIEKVTLKSLYNNKELKL</sequence>
<dbReference type="InterPro" id="IPR011010">
    <property type="entry name" value="DNA_brk_join_enz"/>
</dbReference>
<evidence type="ECO:0000313" key="5">
    <source>
        <dbReference type="EMBL" id="KDS29678.1"/>
    </source>
</evidence>
<dbReference type="PANTHER" id="PTHR30349">
    <property type="entry name" value="PHAGE INTEGRASE-RELATED"/>
    <property type="match status" value="1"/>
</dbReference>
<evidence type="ECO:0000259" key="4">
    <source>
        <dbReference type="PROSITE" id="PS51898"/>
    </source>
</evidence>
<dbReference type="Gene3D" id="1.10.443.10">
    <property type="entry name" value="Intergrase catalytic core"/>
    <property type="match status" value="1"/>
</dbReference>
<dbReference type="Proteomes" id="UP000028134">
    <property type="component" value="Unassembled WGS sequence"/>
</dbReference>
<dbReference type="Pfam" id="PF00589">
    <property type="entry name" value="Phage_integrase"/>
    <property type="match status" value="1"/>
</dbReference>
<evidence type="ECO:0000256" key="1">
    <source>
        <dbReference type="ARBA" id="ARBA00008857"/>
    </source>
</evidence>
<keyword evidence="3" id="KW-0233">DNA recombination</keyword>